<dbReference type="EMBL" id="CP140152">
    <property type="protein sequence ID" value="WQH03558.1"/>
    <property type="molecule type" value="Genomic_DNA"/>
</dbReference>
<keyword evidence="1" id="KW-0732">Signal</keyword>
<dbReference type="Proteomes" id="UP001326110">
    <property type="component" value="Chromosome"/>
</dbReference>
<proteinExistence type="predicted"/>
<dbReference type="GeneID" id="43163293"/>
<accession>A0ABZ0XVT9</accession>
<organism evidence="2 3">
    <name type="scientific">Duganella zoogloeoides</name>
    <dbReference type="NCBI Taxonomy" id="75659"/>
    <lineage>
        <taxon>Bacteria</taxon>
        <taxon>Pseudomonadati</taxon>
        <taxon>Pseudomonadota</taxon>
        <taxon>Betaproteobacteria</taxon>
        <taxon>Burkholderiales</taxon>
        <taxon>Oxalobacteraceae</taxon>
        <taxon>Telluria group</taxon>
        <taxon>Duganella</taxon>
    </lineage>
</organism>
<evidence type="ECO:0000313" key="2">
    <source>
        <dbReference type="EMBL" id="WQH03558.1"/>
    </source>
</evidence>
<feature type="signal peptide" evidence="1">
    <location>
        <begin position="1"/>
        <end position="21"/>
    </location>
</feature>
<keyword evidence="3" id="KW-1185">Reference proteome</keyword>
<sequence>MQISRLSTLLATLSLAGTVHAVANAPATAPDLDLAIAYYSKTVTPDGVTRESRYEETMLRRPGHVWSARVLPAHAAPHKHEEGGHRHGLNHVMLPRHVINAGKTPRLEFVDAKEKAVIAIPVTEFDNVNFDGSWDRAFYLLDPRLLKTMAVTNRASSTPGAKWREREDNGVYQRVLWDEQRQIPVTIESGDKAGTFYRRVDVVARAGATPAPWNKLHGYAQREFADFLD</sequence>
<protein>
    <submittedName>
        <fullName evidence="2">Uncharacterized protein</fullName>
    </submittedName>
</protein>
<evidence type="ECO:0000256" key="1">
    <source>
        <dbReference type="SAM" id="SignalP"/>
    </source>
</evidence>
<dbReference type="RefSeq" id="WP_019921534.1">
    <property type="nucleotide sequence ID" value="NZ_CP140152.1"/>
</dbReference>
<reference evidence="2 3" key="1">
    <citation type="submission" date="2023-11" db="EMBL/GenBank/DDBJ databases">
        <title>MicrobeMod: A computational toolkit for identifying prokaryotic methylation and restriction-modification with nanopore sequencing.</title>
        <authorList>
            <person name="Crits-Christoph A."/>
            <person name="Kang S.C."/>
            <person name="Lee H."/>
            <person name="Ostrov N."/>
        </authorList>
    </citation>
    <scope>NUCLEOTIDE SEQUENCE [LARGE SCALE GENOMIC DNA]</scope>
    <source>
        <strain evidence="2 3">ATCC 25935</strain>
    </source>
</reference>
<name>A0ABZ0XVT9_9BURK</name>
<feature type="chain" id="PRO_5046331166" evidence="1">
    <location>
        <begin position="22"/>
        <end position="229"/>
    </location>
</feature>
<gene>
    <name evidence="2" type="ORF">SR858_21290</name>
</gene>
<evidence type="ECO:0000313" key="3">
    <source>
        <dbReference type="Proteomes" id="UP001326110"/>
    </source>
</evidence>